<accession>A0A0R3T410</accession>
<reference evidence="1" key="1">
    <citation type="submission" date="2017-02" db="UniProtKB">
        <authorList>
            <consortium name="WormBaseParasite"/>
        </authorList>
    </citation>
    <scope>IDENTIFICATION</scope>
</reference>
<dbReference type="WBParaSite" id="HNAJ_0000178501-mRNA-1">
    <property type="protein sequence ID" value="HNAJ_0000178501-mRNA-1"/>
    <property type="gene ID" value="HNAJ_0000178501"/>
</dbReference>
<proteinExistence type="predicted"/>
<protein>
    <submittedName>
        <fullName evidence="1">Transposase</fullName>
    </submittedName>
</protein>
<evidence type="ECO:0000313" key="1">
    <source>
        <dbReference type="WBParaSite" id="HNAJ_0000178501-mRNA-1"/>
    </source>
</evidence>
<dbReference type="AlphaFoldDB" id="A0A0R3T410"/>
<name>A0A0R3T410_RODNA</name>
<organism evidence="1">
    <name type="scientific">Rodentolepis nana</name>
    <name type="common">Dwarf tapeworm</name>
    <name type="synonym">Hymenolepis nana</name>
    <dbReference type="NCBI Taxonomy" id="102285"/>
    <lineage>
        <taxon>Eukaryota</taxon>
        <taxon>Metazoa</taxon>
        <taxon>Spiralia</taxon>
        <taxon>Lophotrochozoa</taxon>
        <taxon>Platyhelminthes</taxon>
        <taxon>Cestoda</taxon>
        <taxon>Eucestoda</taxon>
        <taxon>Cyclophyllidea</taxon>
        <taxon>Hymenolepididae</taxon>
        <taxon>Rodentolepis</taxon>
    </lineage>
</organism>
<sequence length="74" mass="8072">LSPTLDFERFLYGYSVLASDLTDDHDNHPTITDTPSLSQALRIVHLTGFCYSPRPLGGGFHQLPLLQSLAETGG</sequence>